<dbReference type="Ensembl" id="ENSKMAT00000030117.1">
    <property type="protein sequence ID" value="ENSKMAP00000029749.1"/>
    <property type="gene ID" value="ENSKMAG00000022007.1"/>
</dbReference>
<name>A0A3Q3BSA0_KRYMA</name>
<evidence type="ECO:0000256" key="5">
    <source>
        <dbReference type="SAM" id="SignalP"/>
    </source>
</evidence>
<keyword evidence="3 5" id="KW-0732">Signal</keyword>
<dbReference type="OrthoDB" id="8931204at2759"/>
<evidence type="ECO:0000256" key="4">
    <source>
        <dbReference type="ARBA" id="ARBA00023180"/>
    </source>
</evidence>
<evidence type="ECO:0000313" key="7">
    <source>
        <dbReference type="Proteomes" id="UP000264800"/>
    </source>
</evidence>
<organism evidence="6 7">
    <name type="scientific">Kryptolebias marmoratus</name>
    <name type="common">Mangrove killifish</name>
    <name type="synonym">Rivulus marmoratus</name>
    <dbReference type="NCBI Taxonomy" id="37003"/>
    <lineage>
        <taxon>Eukaryota</taxon>
        <taxon>Metazoa</taxon>
        <taxon>Chordata</taxon>
        <taxon>Craniata</taxon>
        <taxon>Vertebrata</taxon>
        <taxon>Euteleostomi</taxon>
        <taxon>Actinopterygii</taxon>
        <taxon>Neopterygii</taxon>
        <taxon>Teleostei</taxon>
        <taxon>Neoteleostei</taxon>
        <taxon>Acanthomorphata</taxon>
        <taxon>Ovalentaria</taxon>
        <taxon>Atherinomorphae</taxon>
        <taxon>Cyprinodontiformes</taxon>
        <taxon>Rivulidae</taxon>
        <taxon>Kryptolebias</taxon>
    </lineage>
</organism>
<dbReference type="GeneTree" id="ENSGT00400000024810"/>
<dbReference type="CDD" id="cd19415">
    <property type="entry name" value="lipocalin_ApoM_AGP"/>
    <property type="match status" value="1"/>
</dbReference>
<proteinExistence type="predicted"/>
<keyword evidence="4" id="KW-0325">Glycoprotein</keyword>
<feature type="chain" id="PRO_5018731556" evidence="5">
    <location>
        <begin position="21"/>
        <end position="216"/>
    </location>
</feature>
<sequence length="216" mass="23702">MMNLWLSCLLLFASLFLSSSAPTPEECQNLVKPLSLADPSVMYGRMNFLVGYADHEVYKAILKVTDSSWVKVSASPTSATEIVVSQENKINGTCFSSTVKGTVEGDTVNSSIANTTSVFHVLPSCEGCLALSINSTAKNIQNLLKAMKFSDISMADEFHIRALYLLGPETTLKDSDLEHFKKQASCLGFSAELDFHYNPEKSFCQEGEGIRMPYSQ</sequence>
<comment type="subcellular location">
    <subcellularLocation>
        <location evidence="1">Secreted</location>
    </subcellularLocation>
</comment>
<dbReference type="InterPro" id="IPR012674">
    <property type="entry name" value="Calycin"/>
</dbReference>
<dbReference type="OMA" id="CAEGEGI"/>
<dbReference type="RefSeq" id="XP_017285179.1">
    <property type="nucleotide sequence ID" value="XM_017429690.3"/>
</dbReference>
<feature type="signal peptide" evidence="5">
    <location>
        <begin position="1"/>
        <end position="20"/>
    </location>
</feature>
<reference evidence="6" key="2">
    <citation type="submission" date="2025-09" db="UniProtKB">
        <authorList>
            <consortium name="Ensembl"/>
        </authorList>
    </citation>
    <scope>IDENTIFICATION</scope>
</reference>
<keyword evidence="7" id="KW-1185">Reference proteome</keyword>
<dbReference type="GO" id="GO:0005576">
    <property type="term" value="C:extracellular region"/>
    <property type="evidence" value="ECO:0007669"/>
    <property type="project" value="UniProtKB-SubCell"/>
</dbReference>
<accession>A0A3Q3BSA0</accession>
<evidence type="ECO:0000256" key="3">
    <source>
        <dbReference type="ARBA" id="ARBA00022729"/>
    </source>
</evidence>
<dbReference type="STRING" id="37003.ENSKMAP00000029749"/>
<dbReference type="Gene3D" id="2.40.128.20">
    <property type="match status" value="1"/>
</dbReference>
<dbReference type="PANTHER" id="PTHR11967:SF2">
    <property type="entry name" value="ALPHA-1-ACID GLYCOPROTEIN 1"/>
    <property type="match status" value="1"/>
</dbReference>
<evidence type="ECO:0000256" key="2">
    <source>
        <dbReference type="ARBA" id="ARBA00022525"/>
    </source>
</evidence>
<evidence type="ECO:0000256" key="1">
    <source>
        <dbReference type="ARBA" id="ARBA00004613"/>
    </source>
</evidence>
<dbReference type="AlphaFoldDB" id="A0A3Q3BSA0"/>
<dbReference type="KEGG" id="kmr:108243931"/>
<keyword evidence="2" id="KW-0964">Secreted</keyword>
<evidence type="ECO:0000313" key="6">
    <source>
        <dbReference type="Ensembl" id="ENSKMAP00000029749.1"/>
    </source>
</evidence>
<protein>
    <submittedName>
        <fullName evidence="6">Uncharacterized LOC108243931</fullName>
    </submittedName>
</protein>
<reference evidence="6" key="1">
    <citation type="submission" date="2025-08" db="UniProtKB">
        <authorList>
            <consortium name="Ensembl"/>
        </authorList>
    </citation>
    <scope>IDENTIFICATION</scope>
</reference>
<dbReference type="Proteomes" id="UP000264800">
    <property type="component" value="Unplaced"/>
</dbReference>
<dbReference type="GeneID" id="108243931"/>
<dbReference type="PANTHER" id="PTHR11967">
    <property type="entry name" value="ALPHA-1-ACID GLYCOPROTEIN"/>
    <property type="match status" value="1"/>
</dbReference>